<comment type="caution">
    <text evidence="1">The sequence shown here is derived from an EMBL/GenBank/DDBJ whole genome shotgun (WGS) entry which is preliminary data.</text>
</comment>
<dbReference type="Proteomes" id="UP001165186">
    <property type="component" value="Unassembled WGS sequence"/>
</dbReference>
<dbReference type="EMBL" id="BSXG01000045">
    <property type="protein sequence ID" value="GME28220.1"/>
    <property type="molecule type" value="Genomic_DNA"/>
</dbReference>
<reference evidence="1" key="1">
    <citation type="submission" date="2024-09" db="EMBL/GenBank/DDBJ databases">
        <title>Draft Genome Sequences of Neofusicoccum parvum.</title>
        <authorList>
            <person name="Ashida A."/>
            <person name="Camagna M."/>
            <person name="Tanaka A."/>
            <person name="Takemoto D."/>
        </authorList>
    </citation>
    <scope>NUCLEOTIDE SEQUENCE</scope>
    <source>
        <strain evidence="1">PPO83</strain>
    </source>
</reference>
<keyword evidence="2" id="KW-1185">Reference proteome</keyword>
<sequence>MPDSPNSPPPPSSPPSLTSDPTIATSPTAIPRTPDRTPTPQPFSPSSPTDRALARAAGMRIDTPSPHPRLLLEPHLTYALPPAVPPTTITALHAHYRSAVLTRHTRAPSPSTPTRLAARAHRAANPIPLHATRGAFSASIAGPTAPVALPASFVDTAGKVLQQADVEELRWAAVPPLFVYGQWMFPAQMAAALGRAGGVAGAPRMVPARLGGWNRYCVRGRAPTAAVVEHGCERMRYYVRDVVEQEGVEGRLVVGVTGEEWEGLDRLVGVGEERVFGKREVEVGVRVEGTEGVVRVKAGVYVWEGDPLDLHIFKEDKVWTPELYVDWHYRTRREMAEAEREAQQDTKYRGVAS</sequence>
<protein>
    <submittedName>
        <fullName evidence="1">Uncharacterized protein</fullName>
    </submittedName>
</protein>
<gene>
    <name evidence="1" type="primary">g5301</name>
    <name evidence="1" type="ORF">NpPPO83_00005301</name>
</gene>
<organism evidence="1 2">
    <name type="scientific">Neofusicoccum parvum</name>
    <dbReference type="NCBI Taxonomy" id="310453"/>
    <lineage>
        <taxon>Eukaryota</taxon>
        <taxon>Fungi</taxon>
        <taxon>Dikarya</taxon>
        <taxon>Ascomycota</taxon>
        <taxon>Pezizomycotina</taxon>
        <taxon>Dothideomycetes</taxon>
        <taxon>Dothideomycetes incertae sedis</taxon>
        <taxon>Botryosphaeriales</taxon>
        <taxon>Botryosphaeriaceae</taxon>
        <taxon>Neofusicoccum</taxon>
    </lineage>
</organism>
<evidence type="ECO:0000313" key="2">
    <source>
        <dbReference type="Proteomes" id="UP001165186"/>
    </source>
</evidence>
<name>A0ACB5S605_9PEZI</name>
<evidence type="ECO:0000313" key="1">
    <source>
        <dbReference type="EMBL" id="GME28220.1"/>
    </source>
</evidence>
<proteinExistence type="predicted"/>
<accession>A0ACB5S605</accession>